<dbReference type="STRING" id="758825.SAMN02982985_05334"/>
<reference evidence="2 3" key="1">
    <citation type="submission" date="2016-10" db="EMBL/GenBank/DDBJ databases">
        <authorList>
            <person name="de Groot N.N."/>
        </authorList>
    </citation>
    <scope>NUCLEOTIDE SEQUENCE [LARGE SCALE GENOMIC DNA]</scope>
    <source>
        <strain evidence="2 3">ATCC 43154</strain>
    </source>
</reference>
<dbReference type="PANTHER" id="PTHR35566">
    <property type="entry name" value="BLR3599 PROTEIN"/>
    <property type="match status" value="1"/>
</dbReference>
<evidence type="ECO:0000313" key="2">
    <source>
        <dbReference type="EMBL" id="SFM79608.1"/>
    </source>
</evidence>
<feature type="coiled-coil region" evidence="1">
    <location>
        <begin position="204"/>
        <end position="231"/>
    </location>
</feature>
<dbReference type="AlphaFoldDB" id="A0A1I4TSB1"/>
<evidence type="ECO:0000313" key="3">
    <source>
        <dbReference type="Proteomes" id="UP000199470"/>
    </source>
</evidence>
<dbReference type="RefSeq" id="WP_093390723.1">
    <property type="nucleotide sequence ID" value="NZ_FOTW01000033.1"/>
</dbReference>
<dbReference type="PANTHER" id="PTHR35566:SF1">
    <property type="entry name" value="TYPE VI SECRETION SYSTEM BASEPLATE COMPONENT TSSK1"/>
    <property type="match status" value="1"/>
</dbReference>
<protein>
    <submittedName>
        <fullName evidence="2">Type VI secretion system protein ImpJ</fullName>
    </submittedName>
</protein>
<proteinExistence type="predicted"/>
<accession>A0A1I4TSB1</accession>
<dbReference type="InterPro" id="IPR010263">
    <property type="entry name" value="T6SS_TssK"/>
</dbReference>
<dbReference type="NCBIfam" id="TIGR03353">
    <property type="entry name" value="VI_chp_4"/>
    <property type="match status" value="1"/>
</dbReference>
<dbReference type="EMBL" id="FOTW01000033">
    <property type="protein sequence ID" value="SFM79608.1"/>
    <property type="molecule type" value="Genomic_DNA"/>
</dbReference>
<gene>
    <name evidence="2" type="ORF">SAMN02982985_05334</name>
</gene>
<organism evidence="2 3">
    <name type="scientific">Rugamonas rubra</name>
    <dbReference type="NCBI Taxonomy" id="758825"/>
    <lineage>
        <taxon>Bacteria</taxon>
        <taxon>Pseudomonadati</taxon>
        <taxon>Pseudomonadota</taxon>
        <taxon>Betaproteobacteria</taxon>
        <taxon>Burkholderiales</taxon>
        <taxon>Oxalobacteraceae</taxon>
        <taxon>Telluria group</taxon>
        <taxon>Rugamonas</taxon>
    </lineage>
</organism>
<dbReference type="OrthoDB" id="9775333at2"/>
<dbReference type="Proteomes" id="UP000199470">
    <property type="component" value="Unassembled WGS sequence"/>
</dbReference>
<evidence type="ECO:0000256" key="1">
    <source>
        <dbReference type="SAM" id="Coils"/>
    </source>
</evidence>
<keyword evidence="3" id="KW-1185">Reference proteome</keyword>
<name>A0A1I4TSB1_9BURK</name>
<sequence>MKLSTNEAVSIPIDAIKWHDGLLLAPVHFEKLAQRHEELVAYHVRAAAPYAWGVRSLKFKRDRIAEGALSVLELEAIMPDGRLVSYRGKPAEGGRGAAAGGQTALTLNVGAEQLRALREGGVARHVVCVVLGAAVDQPAPGSGRDEPAAQFVAPFVQLALESELRPGQEIYLPLAHLVSESQQLKVAPFIPPLLDIAVAAPDGHASLRARAEALRERLAGTESRLVAMVREAAGQSDERVERRERLRNVSSALAQLRALLGLGVVAPAQLYLTLGGMLGPLGMLRELEELDEAGELNQASQELADYRHDDPESTFVELLRQIGGLLDLLAQRYSTLLFEHDGVSFRRPLGVAELEGWPSTPLSGGEASAPVLLLRLRGLSGAQAQRWLASAVIASAQPLRGVRERRGLGTRRYRVADDGLLHALVEEGGIVPPPQASIEAQGLRSSNSCLLALQIDPELVQAGQALVLQGPVESGPSEIMLLVAREDGAATAASHSGRT</sequence>
<dbReference type="Pfam" id="PF05936">
    <property type="entry name" value="T6SS_VasE"/>
    <property type="match status" value="1"/>
</dbReference>
<keyword evidence="1" id="KW-0175">Coiled coil</keyword>